<evidence type="ECO:0000313" key="4">
    <source>
        <dbReference type="Proteomes" id="UP000626092"/>
    </source>
</evidence>
<sequence length="606" mass="68175">MRKIINDDDDDIIATKDINDLTINEKEVEATQEKSSQAKAEEVINQPQDVNGDNQNLPKEWRYVQNHPKELILDDPSKGILVNQAKYAKELIKKFGMEGSKPMSTPMSTSTKLDKDENGKPVNEKMYRGLFYPRGVAFDLVGYSDADFGGPPRGPRTALEYHGGLVADAGTRAVATHAIVMTNGLAIGGNQRKKYSSALLLRRLLSDRNLNGITHVFVDEIHEHGLMNEGEDLASALHAMGDDENAIQDFQKAIDLKPGHVDALYNLGGLYMDMAKALKEVLKMMNRVELCDAISHLKQLQKKRFKGNGGANGEEVFIIIEPSKFKTVTERTTWRQELAIALDVRAFQRITWLSRCDVELLKEMTENNAPVSYSGMGVPEKSICKASLEVILHRLLNFLKPETFVETVKTINQKILSVLDESELGRVDLGMFFAVLAPICGGTAERRKRVAFDALLWRPVKENSTQIQKVNAQQYIKLLRAIYFPSHEFLAMFDDPDWGFGVVSGLVKLESVDRNRHGNHVCSVCRYPFIGSRLKEMKSHFSLSSQCYSEGKVPPTFKLEEYKFKKYARAYVHIVKLETSVVLLVEAQKSIGFLGDLIGEEYVWNP</sequence>
<evidence type="ECO:0000313" key="3">
    <source>
        <dbReference type="EMBL" id="KAF7140980.1"/>
    </source>
</evidence>
<dbReference type="OrthoDB" id="9991317at2759"/>
<gene>
    <name evidence="3" type="ORF">RHSIM_Rhsim06G0014300</name>
</gene>
<dbReference type="PANTHER" id="PTHR45081">
    <property type="entry name" value="EF HAND FAMILY PROTEIN, PUTATIVE, EXPRESSED-RELATED"/>
    <property type="match status" value="1"/>
</dbReference>
<keyword evidence="1" id="KW-0802">TPR repeat</keyword>
<dbReference type="InterPro" id="IPR019734">
    <property type="entry name" value="TPR_rpt"/>
</dbReference>
<dbReference type="AlphaFoldDB" id="A0A834GSE4"/>
<dbReference type="Pfam" id="PF13414">
    <property type="entry name" value="TPR_11"/>
    <property type="match status" value="1"/>
</dbReference>
<dbReference type="Gene3D" id="1.25.40.10">
    <property type="entry name" value="Tetratricopeptide repeat domain"/>
    <property type="match status" value="1"/>
</dbReference>
<name>A0A834GSE4_RHOSS</name>
<evidence type="ECO:0000256" key="1">
    <source>
        <dbReference type="PROSITE-ProRule" id="PRU00339"/>
    </source>
</evidence>
<dbReference type="EMBL" id="WJXA01000006">
    <property type="protein sequence ID" value="KAF7140980.1"/>
    <property type="molecule type" value="Genomic_DNA"/>
</dbReference>
<dbReference type="SUPFAM" id="SSF48452">
    <property type="entry name" value="TPR-like"/>
    <property type="match status" value="1"/>
</dbReference>
<protein>
    <submittedName>
        <fullName evidence="3">Uncharacterized protein</fullName>
    </submittedName>
</protein>
<feature type="compositionally biased region" description="Low complexity" evidence="2">
    <location>
        <begin position="100"/>
        <end position="111"/>
    </location>
</feature>
<keyword evidence="4" id="KW-1185">Reference proteome</keyword>
<organism evidence="3 4">
    <name type="scientific">Rhododendron simsii</name>
    <name type="common">Sims's rhododendron</name>
    <dbReference type="NCBI Taxonomy" id="118357"/>
    <lineage>
        <taxon>Eukaryota</taxon>
        <taxon>Viridiplantae</taxon>
        <taxon>Streptophyta</taxon>
        <taxon>Embryophyta</taxon>
        <taxon>Tracheophyta</taxon>
        <taxon>Spermatophyta</taxon>
        <taxon>Magnoliopsida</taxon>
        <taxon>eudicotyledons</taxon>
        <taxon>Gunneridae</taxon>
        <taxon>Pentapetalae</taxon>
        <taxon>asterids</taxon>
        <taxon>Ericales</taxon>
        <taxon>Ericaceae</taxon>
        <taxon>Ericoideae</taxon>
        <taxon>Rhodoreae</taxon>
        <taxon>Rhododendron</taxon>
    </lineage>
</organism>
<comment type="caution">
    <text evidence="3">The sequence shown here is derived from an EMBL/GenBank/DDBJ whole genome shotgun (WGS) entry which is preliminary data.</text>
</comment>
<reference evidence="3" key="1">
    <citation type="submission" date="2019-11" db="EMBL/GenBank/DDBJ databases">
        <authorList>
            <person name="Liu Y."/>
            <person name="Hou J."/>
            <person name="Li T.-Q."/>
            <person name="Guan C.-H."/>
            <person name="Wu X."/>
            <person name="Wu H.-Z."/>
            <person name="Ling F."/>
            <person name="Zhang R."/>
            <person name="Shi X.-G."/>
            <person name="Ren J.-P."/>
            <person name="Chen E.-F."/>
            <person name="Sun J.-M."/>
        </authorList>
    </citation>
    <scope>NUCLEOTIDE SEQUENCE</scope>
    <source>
        <strain evidence="3">Adult_tree_wgs_1</strain>
        <tissue evidence="3">Leaves</tissue>
    </source>
</reference>
<dbReference type="PROSITE" id="PS50005">
    <property type="entry name" value="TPR"/>
    <property type="match status" value="1"/>
</dbReference>
<proteinExistence type="predicted"/>
<accession>A0A834GSE4</accession>
<evidence type="ECO:0000256" key="2">
    <source>
        <dbReference type="SAM" id="MobiDB-lite"/>
    </source>
</evidence>
<dbReference type="Proteomes" id="UP000626092">
    <property type="component" value="Unassembled WGS sequence"/>
</dbReference>
<feature type="repeat" description="TPR" evidence="1">
    <location>
        <begin position="227"/>
        <end position="260"/>
    </location>
</feature>
<feature type="region of interest" description="Disordered" evidence="2">
    <location>
        <begin position="99"/>
        <end position="120"/>
    </location>
</feature>
<dbReference type="GO" id="GO:0005886">
    <property type="term" value="C:plasma membrane"/>
    <property type="evidence" value="ECO:0007669"/>
    <property type="project" value="TreeGrafter"/>
</dbReference>
<feature type="compositionally biased region" description="Polar residues" evidence="2">
    <location>
        <begin position="45"/>
        <end position="56"/>
    </location>
</feature>
<dbReference type="PANTHER" id="PTHR45081:SF1">
    <property type="entry name" value="EF HAND FAMILY PROTEIN, PUTATIVE, EXPRESSED-RELATED"/>
    <property type="match status" value="1"/>
</dbReference>
<dbReference type="InterPro" id="IPR011990">
    <property type="entry name" value="TPR-like_helical_dom_sf"/>
</dbReference>
<feature type="region of interest" description="Disordered" evidence="2">
    <location>
        <begin position="27"/>
        <end position="56"/>
    </location>
</feature>